<name>A0A177MY62_METMH</name>
<feature type="transmembrane region" description="Helical" evidence="1">
    <location>
        <begin position="53"/>
        <end position="72"/>
    </location>
</feature>
<reference evidence="5" key="1">
    <citation type="submission" date="2016-03" db="EMBL/GenBank/DDBJ databases">
        <authorList>
            <person name="Heylen K."/>
            <person name="De Vos P."/>
            <person name="Vekeman B."/>
        </authorList>
    </citation>
    <scope>NUCLEOTIDE SEQUENCE [LARGE SCALE GENOMIC DNA]</scope>
    <source>
        <strain evidence="5">R-45363</strain>
    </source>
</reference>
<dbReference type="Proteomes" id="UP000077763">
    <property type="component" value="Unassembled WGS sequence"/>
</dbReference>
<dbReference type="EMBL" id="LUUH01000012">
    <property type="protein sequence ID" value="OAI09125.1"/>
    <property type="molecule type" value="Genomic_DNA"/>
</dbReference>
<dbReference type="EMBL" id="LUUG01000009">
    <property type="protein sequence ID" value="OAI10344.1"/>
    <property type="molecule type" value="Genomic_DNA"/>
</dbReference>
<evidence type="ECO:0000313" key="2">
    <source>
        <dbReference type="EMBL" id="OAI09125.1"/>
    </source>
</evidence>
<evidence type="ECO:0000313" key="4">
    <source>
        <dbReference type="Proteomes" id="UP000077763"/>
    </source>
</evidence>
<protein>
    <submittedName>
        <fullName evidence="3">Uncharacterized protein</fullName>
    </submittedName>
</protein>
<organism evidence="3 5">
    <name type="scientific">Methylomonas methanica</name>
    <dbReference type="NCBI Taxonomy" id="421"/>
    <lineage>
        <taxon>Bacteria</taxon>
        <taxon>Pseudomonadati</taxon>
        <taxon>Pseudomonadota</taxon>
        <taxon>Gammaproteobacteria</taxon>
        <taxon>Methylococcales</taxon>
        <taxon>Methylococcaceae</taxon>
        <taxon>Methylomonas</taxon>
    </lineage>
</organism>
<gene>
    <name evidence="3" type="ORF">A1332_23900</name>
    <name evidence="2" type="ORF">A1353_24705</name>
</gene>
<dbReference type="RefSeq" id="WP_064006645.1">
    <property type="nucleotide sequence ID" value="NZ_LUUG01000009.1"/>
</dbReference>
<reference evidence="3 4" key="2">
    <citation type="submission" date="2016-03" db="EMBL/GenBank/DDBJ databases">
        <authorList>
            <person name="Ploux O."/>
        </authorList>
    </citation>
    <scope>NUCLEOTIDE SEQUENCE [LARGE SCALE GENOMIC DNA]</scope>
    <source>
        <strain evidence="3">R-45363</strain>
        <strain evidence="2 4">R-45371</strain>
    </source>
</reference>
<evidence type="ECO:0000256" key="1">
    <source>
        <dbReference type="SAM" id="Phobius"/>
    </source>
</evidence>
<dbReference type="AlphaFoldDB" id="A0A177MY62"/>
<dbReference type="OrthoDB" id="5573631at2"/>
<keyword evidence="1" id="KW-1133">Transmembrane helix</keyword>
<proteinExistence type="predicted"/>
<keyword evidence="1" id="KW-0472">Membrane</keyword>
<dbReference type="Proteomes" id="UP000078090">
    <property type="component" value="Unassembled WGS sequence"/>
</dbReference>
<accession>A0A177MY62</accession>
<evidence type="ECO:0000313" key="5">
    <source>
        <dbReference type="Proteomes" id="UP000078090"/>
    </source>
</evidence>
<evidence type="ECO:0000313" key="3">
    <source>
        <dbReference type="EMBL" id="OAI10344.1"/>
    </source>
</evidence>
<sequence length="95" mass="10418">MKSEQFLLAAGALLLVWSIRSEAHSSYEAMMEGGNLLQLTNAALHPFFEIPDLSGLLIGVLILGIVFGPVILHITRHMNSRNVVKQELPPLKKGD</sequence>
<keyword evidence="1" id="KW-0812">Transmembrane</keyword>
<comment type="caution">
    <text evidence="3">The sequence shown here is derived from an EMBL/GenBank/DDBJ whole genome shotgun (WGS) entry which is preliminary data.</text>
</comment>